<comment type="pathway">
    <text evidence="2">Lipid metabolism; fatty acid biosynthesis.</text>
</comment>
<keyword evidence="11" id="KW-0560">Oxidoreductase</keyword>
<accession>A0A455TAC9</accession>
<keyword evidence="10" id="KW-0521">NADP</keyword>
<evidence type="ECO:0000256" key="17">
    <source>
        <dbReference type="ARBA" id="ARBA00033040"/>
    </source>
</evidence>
<evidence type="ECO:0000256" key="13">
    <source>
        <dbReference type="ARBA" id="ARBA00023160"/>
    </source>
</evidence>
<gene>
    <name evidence="19" type="primary">fabG</name>
    <name evidence="19" type="ORF">BUCNMO_273</name>
</gene>
<evidence type="ECO:0000256" key="15">
    <source>
        <dbReference type="ARBA" id="ARBA00029899"/>
    </source>
</evidence>
<evidence type="ECO:0000256" key="14">
    <source>
        <dbReference type="ARBA" id="ARBA00029743"/>
    </source>
</evidence>
<dbReference type="PRINTS" id="PR00080">
    <property type="entry name" value="SDRFAMILY"/>
</dbReference>
<sequence length="242" mass="26342">MNINNKIALVTGANRGIGKYISKKLAKNGAIVIGTSTSLTGVNQINKFLNNKCQGMILDITDSNAIKYTVKTIHNKFEHIDILVNNAGIIKDNILLKMPFKDWINVLNTNLTSIFNITKSVIKKMVLQKKGRIITIGSVIGDIGNYGQTNYSASKSGIIGFNKSLALEVASRGITVNIVSPGFINNGMTKKIKNLKKIMSKIPMLRFGTAEDVANAVLFLASDYSSYITGETLHVNGGLFMK</sequence>
<dbReference type="PRINTS" id="PR00081">
    <property type="entry name" value="GDHRDH"/>
</dbReference>
<comment type="function">
    <text evidence="1">Catalyzes the NADPH-dependent reduction of beta-ketoacyl-ACP substrates to beta-hydroxyacyl-ACP products, the first reductive step in the elongation cycle of fatty acid biosynthesis.</text>
</comment>
<evidence type="ECO:0000256" key="11">
    <source>
        <dbReference type="ARBA" id="ARBA00023002"/>
    </source>
</evidence>
<keyword evidence="9" id="KW-0106">Calcium</keyword>
<dbReference type="PROSITE" id="PS00061">
    <property type="entry name" value="ADH_SHORT"/>
    <property type="match status" value="1"/>
</dbReference>
<evidence type="ECO:0000256" key="1">
    <source>
        <dbReference type="ARBA" id="ARBA00002607"/>
    </source>
</evidence>
<dbReference type="AlphaFoldDB" id="A0A455TAC9"/>
<evidence type="ECO:0000256" key="12">
    <source>
        <dbReference type="ARBA" id="ARBA00023098"/>
    </source>
</evidence>
<dbReference type="EMBL" id="AP019379">
    <property type="protein sequence ID" value="BBI01279.1"/>
    <property type="molecule type" value="Genomic_DNA"/>
</dbReference>
<protein>
    <recommendedName>
        <fullName evidence="6">3-oxoacyl-[acyl-carrier-protein] reductase FabG</fullName>
        <ecNumber evidence="5">1.1.1.100</ecNumber>
    </recommendedName>
    <alternativeName>
        <fullName evidence="17">3-ketoacyl-acyl carrier protein reductase</fullName>
    </alternativeName>
    <alternativeName>
        <fullName evidence="14 16">Beta-Ketoacyl-acyl carrier protein reductase</fullName>
    </alternativeName>
    <alternativeName>
        <fullName evidence="15">Beta-ketoacyl-ACP reductase</fullName>
    </alternativeName>
</protein>
<evidence type="ECO:0000256" key="7">
    <source>
        <dbReference type="ARBA" id="ARBA00022516"/>
    </source>
</evidence>
<evidence type="ECO:0000256" key="6">
    <source>
        <dbReference type="ARBA" id="ARBA00017650"/>
    </source>
</evidence>
<dbReference type="InterPro" id="IPR020904">
    <property type="entry name" value="Sc_DH/Rdtase_CS"/>
</dbReference>
<evidence type="ECO:0000256" key="3">
    <source>
        <dbReference type="ARBA" id="ARBA00006484"/>
    </source>
</evidence>
<keyword evidence="7" id="KW-0444">Lipid biosynthesis</keyword>
<evidence type="ECO:0000256" key="10">
    <source>
        <dbReference type="ARBA" id="ARBA00022857"/>
    </source>
</evidence>
<dbReference type="CDD" id="cd05333">
    <property type="entry name" value="BKR_SDR_c"/>
    <property type="match status" value="1"/>
</dbReference>
<keyword evidence="8" id="KW-0276">Fatty acid metabolism</keyword>
<keyword evidence="13" id="KW-0275">Fatty acid biosynthesis</keyword>
<evidence type="ECO:0000256" key="8">
    <source>
        <dbReference type="ARBA" id="ARBA00022832"/>
    </source>
</evidence>
<evidence type="ECO:0000256" key="9">
    <source>
        <dbReference type="ARBA" id="ARBA00022837"/>
    </source>
</evidence>
<evidence type="ECO:0000256" key="18">
    <source>
        <dbReference type="ARBA" id="ARBA00048508"/>
    </source>
</evidence>
<comment type="subunit">
    <text evidence="4">Homotetramer.</text>
</comment>
<evidence type="ECO:0000256" key="2">
    <source>
        <dbReference type="ARBA" id="ARBA00005194"/>
    </source>
</evidence>
<reference evidence="19 20" key="1">
    <citation type="journal article" date="2019" name="Proc. Natl. Acad. Sci. U.S.A.">
        <title>Exaggeration and cooption of innate immunity for social defense.</title>
        <authorList>
            <person name="Kutsukake M."/>
            <person name="Moriyama M."/>
            <person name="Shigenobu S."/>
            <person name="Meng X.-Y."/>
            <person name="Nikoh N."/>
            <person name="Noda C."/>
            <person name="Kobayashi S."/>
            <person name="Fukatsu T."/>
        </authorList>
    </citation>
    <scope>NUCLEOTIDE SEQUENCE [LARGE SCALE GENOMIC DNA]</scope>
    <source>
        <strain evidence="19 20">Nmo</strain>
    </source>
</reference>
<dbReference type="SUPFAM" id="SSF51735">
    <property type="entry name" value="NAD(P)-binding Rossmann-fold domains"/>
    <property type="match status" value="1"/>
</dbReference>
<keyword evidence="12" id="KW-0443">Lipid metabolism</keyword>
<dbReference type="Proteomes" id="UP000317544">
    <property type="component" value="Chromosome"/>
</dbReference>
<dbReference type="InterPro" id="IPR036291">
    <property type="entry name" value="NAD(P)-bd_dom_sf"/>
</dbReference>
<evidence type="ECO:0000256" key="4">
    <source>
        <dbReference type="ARBA" id="ARBA00011881"/>
    </source>
</evidence>
<dbReference type="GO" id="GO:0004316">
    <property type="term" value="F:3-oxoacyl-[acyl-carrier-protein] reductase (NADPH) activity"/>
    <property type="evidence" value="ECO:0007669"/>
    <property type="project" value="UniProtKB-EC"/>
</dbReference>
<dbReference type="RefSeq" id="WP_158344942.1">
    <property type="nucleotide sequence ID" value="NZ_AP019379.1"/>
</dbReference>
<dbReference type="PANTHER" id="PTHR42879:SF2">
    <property type="entry name" value="3-OXOACYL-[ACYL-CARRIER-PROTEIN] REDUCTASE FABG"/>
    <property type="match status" value="1"/>
</dbReference>
<evidence type="ECO:0000256" key="16">
    <source>
        <dbReference type="ARBA" id="ARBA00032683"/>
    </source>
</evidence>
<dbReference type="Gene3D" id="3.40.50.720">
    <property type="entry name" value="NAD(P)-binding Rossmann-like Domain"/>
    <property type="match status" value="1"/>
</dbReference>
<dbReference type="NCBIfam" id="NF009466">
    <property type="entry name" value="PRK12826.1-2"/>
    <property type="match status" value="1"/>
</dbReference>
<dbReference type="FunFam" id="3.40.50.720:FF:000173">
    <property type="entry name" value="3-oxoacyl-[acyl-carrier protein] reductase"/>
    <property type="match status" value="1"/>
</dbReference>
<dbReference type="InterPro" id="IPR050259">
    <property type="entry name" value="SDR"/>
</dbReference>
<evidence type="ECO:0000313" key="19">
    <source>
        <dbReference type="EMBL" id="BBI01279.1"/>
    </source>
</evidence>
<dbReference type="EC" id="1.1.1.100" evidence="5"/>
<dbReference type="PANTHER" id="PTHR42879">
    <property type="entry name" value="3-OXOACYL-(ACYL-CARRIER-PROTEIN) REDUCTASE"/>
    <property type="match status" value="1"/>
</dbReference>
<evidence type="ECO:0000256" key="5">
    <source>
        <dbReference type="ARBA" id="ARBA00012948"/>
    </source>
</evidence>
<organism evidence="19 20">
    <name type="scientific">Buchnera aphidicola</name>
    <name type="common">Nipponaphis monzeni</name>
    <dbReference type="NCBI Taxonomy" id="2495405"/>
    <lineage>
        <taxon>Bacteria</taxon>
        <taxon>Pseudomonadati</taxon>
        <taxon>Pseudomonadota</taxon>
        <taxon>Gammaproteobacteria</taxon>
        <taxon>Enterobacterales</taxon>
        <taxon>Erwiniaceae</taxon>
        <taxon>Buchnera</taxon>
    </lineage>
</organism>
<dbReference type="GO" id="GO:0006633">
    <property type="term" value="P:fatty acid biosynthetic process"/>
    <property type="evidence" value="ECO:0007669"/>
    <property type="project" value="UniProtKB-KW"/>
</dbReference>
<comment type="catalytic activity">
    <reaction evidence="18">
        <text>a (3R)-hydroxyacyl-[ACP] + NADP(+) = a 3-oxoacyl-[ACP] + NADPH + H(+)</text>
        <dbReference type="Rhea" id="RHEA:17397"/>
        <dbReference type="Rhea" id="RHEA-COMP:9916"/>
        <dbReference type="Rhea" id="RHEA-COMP:9945"/>
        <dbReference type="ChEBI" id="CHEBI:15378"/>
        <dbReference type="ChEBI" id="CHEBI:57783"/>
        <dbReference type="ChEBI" id="CHEBI:58349"/>
        <dbReference type="ChEBI" id="CHEBI:78776"/>
        <dbReference type="ChEBI" id="CHEBI:78827"/>
        <dbReference type="EC" id="1.1.1.100"/>
    </reaction>
</comment>
<proteinExistence type="inferred from homology"/>
<dbReference type="OrthoDB" id="9804774at2"/>
<keyword evidence="20" id="KW-1185">Reference proteome</keyword>
<dbReference type="Pfam" id="PF13561">
    <property type="entry name" value="adh_short_C2"/>
    <property type="match status" value="1"/>
</dbReference>
<evidence type="ECO:0000313" key="20">
    <source>
        <dbReference type="Proteomes" id="UP000317544"/>
    </source>
</evidence>
<comment type="similarity">
    <text evidence="3">Belongs to the short-chain dehydrogenases/reductases (SDR) family.</text>
</comment>
<dbReference type="InterPro" id="IPR002347">
    <property type="entry name" value="SDR_fam"/>
</dbReference>
<name>A0A455TAC9_9GAMM</name>